<feature type="region of interest" description="Disordered" evidence="1">
    <location>
        <begin position="236"/>
        <end position="261"/>
    </location>
</feature>
<sequence>MYILGELSGHNVALRLLDGHSAFENEDKARLAGFVGGLPCVAVPDTGSTIMAMAASFAADRGLDIDPTRRIKVRFADGSEAATLGTATASWALREDDYQVNYEWHVLEGLSVNAILSIDYIKSHDIFGGEHESSFVDADTAVDWEHSDIFGIFRVAEGSEELGKLADDFFTDINSPDRFTYPQRVKEYARREEIQNAIAKLPTAQHETAQAAEKDRQRYWEHRQRIHILGLNRQLVQHGDEPPPDTAAAELSSLEPSDKRPDRRWKLWRRYK</sequence>
<protein>
    <submittedName>
        <fullName evidence="2">Uncharacterized protein</fullName>
    </submittedName>
</protein>
<dbReference type="Gene3D" id="2.40.70.10">
    <property type="entry name" value="Acid Proteases"/>
    <property type="match status" value="1"/>
</dbReference>
<gene>
    <name evidence="2" type="ORF">PCL_01157</name>
</gene>
<evidence type="ECO:0000256" key="1">
    <source>
        <dbReference type="SAM" id="MobiDB-lite"/>
    </source>
</evidence>
<dbReference type="EMBL" id="LCWV01000012">
    <property type="protein sequence ID" value="PWI69510.1"/>
    <property type="molecule type" value="Genomic_DNA"/>
</dbReference>
<name>A0A2U3E4S2_PURLI</name>
<organism evidence="2 3">
    <name type="scientific">Purpureocillium lilacinum</name>
    <name type="common">Paecilomyces lilacinus</name>
    <dbReference type="NCBI Taxonomy" id="33203"/>
    <lineage>
        <taxon>Eukaryota</taxon>
        <taxon>Fungi</taxon>
        <taxon>Dikarya</taxon>
        <taxon>Ascomycota</taxon>
        <taxon>Pezizomycotina</taxon>
        <taxon>Sordariomycetes</taxon>
        <taxon>Hypocreomycetidae</taxon>
        <taxon>Hypocreales</taxon>
        <taxon>Ophiocordycipitaceae</taxon>
        <taxon>Purpureocillium</taxon>
    </lineage>
</organism>
<reference evidence="2 3" key="1">
    <citation type="journal article" date="2016" name="Front. Microbiol.">
        <title>Genome and transcriptome sequences reveal the specific parasitism of the nematophagous Purpureocillium lilacinum 36-1.</title>
        <authorList>
            <person name="Xie J."/>
            <person name="Li S."/>
            <person name="Mo C."/>
            <person name="Xiao X."/>
            <person name="Peng D."/>
            <person name="Wang G."/>
            <person name="Xiao Y."/>
        </authorList>
    </citation>
    <scope>NUCLEOTIDE SEQUENCE [LARGE SCALE GENOMIC DNA]</scope>
    <source>
        <strain evidence="2 3">36-1</strain>
    </source>
</reference>
<dbReference type="InterPro" id="IPR021109">
    <property type="entry name" value="Peptidase_aspartic_dom_sf"/>
</dbReference>
<accession>A0A2U3E4S2</accession>
<dbReference type="Proteomes" id="UP000245956">
    <property type="component" value="Unassembled WGS sequence"/>
</dbReference>
<proteinExistence type="predicted"/>
<comment type="caution">
    <text evidence="2">The sequence shown here is derived from an EMBL/GenBank/DDBJ whole genome shotgun (WGS) entry which is preliminary data.</text>
</comment>
<dbReference type="CDD" id="cd00303">
    <property type="entry name" value="retropepsin_like"/>
    <property type="match status" value="1"/>
</dbReference>
<dbReference type="AlphaFoldDB" id="A0A2U3E4S2"/>
<evidence type="ECO:0000313" key="2">
    <source>
        <dbReference type="EMBL" id="PWI69510.1"/>
    </source>
</evidence>
<evidence type="ECO:0000313" key="3">
    <source>
        <dbReference type="Proteomes" id="UP000245956"/>
    </source>
</evidence>
<dbReference type="Pfam" id="PF13650">
    <property type="entry name" value="Asp_protease_2"/>
    <property type="match status" value="1"/>
</dbReference>